<dbReference type="Proteomes" id="UP000605846">
    <property type="component" value="Unassembled WGS sequence"/>
</dbReference>
<name>A0A8H7EJT0_9FUNG</name>
<reference evidence="2" key="1">
    <citation type="submission" date="2020-01" db="EMBL/GenBank/DDBJ databases">
        <title>Genome Sequencing of Three Apophysomyces-Like Fungal Strains Confirms a Novel Fungal Genus in the Mucoromycota with divergent Burkholderia-like Endosymbiotic Bacteria.</title>
        <authorList>
            <person name="Stajich J.E."/>
            <person name="Macias A.M."/>
            <person name="Carter-House D."/>
            <person name="Lovett B."/>
            <person name="Kasson L.R."/>
            <person name="Berry K."/>
            <person name="Grigoriev I."/>
            <person name="Chang Y."/>
            <person name="Spatafora J."/>
            <person name="Kasson M.T."/>
        </authorList>
    </citation>
    <scope>NUCLEOTIDE SEQUENCE</scope>
    <source>
        <strain evidence="2">NRRL A-21654</strain>
    </source>
</reference>
<feature type="compositionally biased region" description="Basic and acidic residues" evidence="1">
    <location>
        <begin position="143"/>
        <end position="152"/>
    </location>
</feature>
<proteinExistence type="predicted"/>
<evidence type="ECO:0000313" key="3">
    <source>
        <dbReference type="Proteomes" id="UP000605846"/>
    </source>
</evidence>
<comment type="caution">
    <text evidence="2">The sequence shown here is derived from an EMBL/GenBank/DDBJ whole genome shotgun (WGS) entry which is preliminary data.</text>
</comment>
<dbReference type="OrthoDB" id="2242533at2759"/>
<feature type="compositionally biased region" description="Polar residues" evidence="1">
    <location>
        <begin position="598"/>
        <end position="607"/>
    </location>
</feature>
<accession>A0A8H7EJT0</accession>
<organism evidence="2 3">
    <name type="scientific">Apophysomyces ossiformis</name>
    <dbReference type="NCBI Taxonomy" id="679940"/>
    <lineage>
        <taxon>Eukaryota</taxon>
        <taxon>Fungi</taxon>
        <taxon>Fungi incertae sedis</taxon>
        <taxon>Mucoromycota</taxon>
        <taxon>Mucoromycotina</taxon>
        <taxon>Mucoromycetes</taxon>
        <taxon>Mucorales</taxon>
        <taxon>Mucorineae</taxon>
        <taxon>Mucoraceae</taxon>
        <taxon>Apophysomyces</taxon>
    </lineage>
</organism>
<feature type="region of interest" description="Disordered" evidence="1">
    <location>
        <begin position="143"/>
        <end position="227"/>
    </location>
</feature>
<keyword evidence="3" id="KW-1185">Reference proteome</keyword>
<feature type="compositionally biased region" description="Polar residues" evidence="1">
    <location>
        <begin position="156"/>
        <end position="169"/>
    </location>
</feature>
<feature type="region of interest" description="Disordered" evidence="1">
    <location>
        <begin position="598"/>
        <end position="629"/>
    </location>
</feature>
<evidence type="ECO:0000313" key="2">
    <source>
        <dbReference type="EMBL" id="KAF7720694.1"/>
    </source>
</evidence>
<evidence type="ECO:0000256" key="1">
    <source>
        <dbReference type="SAM" id="MobiDB-lite"/>
    </source>
</evidence>
<gene>
    <name evidence="2" type="ORF">EC973_006480</name>
</gene>
<feature type="compositionally biased region" description="Low complexity" evidence="1">
    <location>
        <begin position="610"/>
        <end position="629"/>
    </location>
</feature>
<feature type="compositionally biased region" description="Polar residues" evidence="1">
    <location>
        <begin position="179"/>
        <end position="202"/>
    </location>
</feature>
<dbReference type="AlphaFoldDB" id="A0A8H7EJT0"/>
<protein>
    <submittedName>
        <fullName evidence="2">Uncharacterized protein</fullName>
    </submittedName>
</protein>
<feature type="compositionally biased region" description="Low complexity" evidence="1">
    <location>
        <begin position="203"/>
        <end position="217"/>
    </location>
</feature>
<dbReference type="EMBL" id="JABAYA010000400">
    <property type="protein sequence ID" value="KAF7720694.1"/>
    <property type="molecule type" value="Genomic_DNA"/>
</dbReference>
<sequence length="679" mass="76447">MSPPRLQGLNPNYSLSGNICQFLKLNDCFAGLPAKEWNSLESLAKAYIDTNGIYQNHATKAMKALLHSFDILIHKRVNHPPLQHYCRDIKEYLKKSESKAEFKDFYDRYLATVEERRLFEAAQQLGKNNALRFAIQGGKELAKGLEQQHESRPSPAISTASQSTNSTTPLPEAGDDVQESSSSTRTFNSDVLMTPLSTPTSNSDLQESASSTSSLSDINVQECDTRTGRKRGQLNDDIVWNTIKKRATAIHKLYRSGENINASDRNLMSSGLSSILNLVDLSDDGQATLFDPEQWHRIKTHYTNMYPISPYVLAPQLKTTWNMVVHFVKQGKFDIARDYIYKMSPTPSYKSHRQILRVFCIVLDIMEFQKPILDSSLSERYSEYDYLFKVWSPILEAIFANTNVRLQYGETVNEVSNQTKKETYFDERAISFKIDIRFLFDENNEHYDVGAAEAAKNNDRIKILNDLGKLLREGKDILDGLYHVILDDKVVDSSSAWIIQLYGLQGQISSVHLTNWGLYVGIPRANISFPRSIASLSEFTNTLEHLLLFARQLQSTAHNINFAIGTIKKQKESIGSILNHPCNLTHHSGMPRLKPSWYTPSRSNQDESVLPSTSAASSSSSSSSSATPLTASLSPSLLSSTLEDDASLYFMSDEFGWVKTSGGWYNVNIRHFTSVDPYA</sequence>